<evidence type="ECO:0000313" key="4">
    <source>
        <dbReference type="EMBL" id="HHE54931.1"/>
    </source>
</evidence>
<evidence type="ECO:0000256" key="1">
    <source>
        <dbReference type="ARBA" id="ARBA00022729"/>
    </source>
</evidence>
<dbReference type="Pfam" id="PF01551">
    <property type="entry name" value="Peptidase_M23"/>
    <property type="match status" value="1"/>
</dbReference>
<proteinExistence type="predicted"/>
<dbReference type="PANTHER" id="PTHR21666:SF289">
    <property type="entry name" value="L-ALA--D-GLU ENDOPEPTIDASE"/>
    <property type="match status" value="1"/>
</dbReference>
<sequence length="414" mass="48211">MPLRLATTFNKNTRRAFVKLNRLSFVLLFLLMTNNVLFAQFGIEKNLNQNRSLLKKLDRQIEELRQKILATKRKEADLELQIQLLDQEMALIMRSKGILEQEIDLVQKKISQKQQELNEAEKRLEQLKQLYTERVFYSYKYGRVKNIELLISARSINQALVRIKYLQQIARHDANLIKIIENKRQQIAAIKRTLQSNLQQKNLALKEIQKKTNQYLARKAEKQNLLRNLKSTHYSYQKQLTEKDRQRKQLLDLIAALEKERLAKAKQTVPAKSTEISFNFENFRKAKGKLPWPVKGKVITRYGKQRDPVSKTYIKNTDIEIKARPGTPVKCIFPGVVRIITFLPGYGNTVIVDHGKGFYSIYSHLAQIYVYKNATVRQNQIIGKVGDSGYLGPVSLRFGIYGSKKTYNPLSWLE</sequence>
<name>A0A7V5H314_CALAY</name>
<dbReference type="GO" id="GO:0004222">
    <property type="term" value="F:metalloendopeptidase activity"/>
    <property type="evidence" value="ECO:0007669"/>
    <property type="project" value="TreeGrafter"/>
</dbReference>
<dbReference type="InterPro" id="IPR011055">
    <property type="entry name" value="Dup_hybrid_motif"/>
</dbReference>
<evidence type="ECO:0000256" key="2">
    <source>
        <dbReference type="SAM" id="Coils"/>
    </source>
</evidence>
<keyword evidence="2" id="KW-0175">Coiled coil</keyword>
<accession>A0A7V5H314</accession>
<organism evidence="4">
    <name type="scientific">Caldithrix abyssi</name>
    <dbReference type="NCBI Taxonomy" id="187145"/>
    <lineage>
        <taxon>Bacteria</taxon>
        <taxon>Pseudomonadati</taxon>
        <taxon>Calditrichota</taxon>
        <taxon>Calditrichia</taxon>
        <taxon>Calditrichales</taxon>
        <taxon>Calditrichaceae</taxon>
        <taxon>Caldithrix</taxon>
    </lineage>
</organism>
<gene>
    <name evidence="4" type="ORF">ENL21_04055</name>
</gene>
<dbReference type="SUPFAM" id="SSF51261">
    <property type="entry name" value="Duplicated hybrid motif"/>
    <property type="match status" value="1"/>
</dbReference>
<keyword evidence="1" id="KW-0732">Signal</keyword>
<dbReference type="Proteomes" id="UP000886111">
    <property type="component" value="Unassembled WGS sequence"/>
</dbReference>
<dbReference type="InterPro" id="IPR050570">
    <property type="entry name" value="Cell_wall_metabolism_enzyme"/>
</dbReference>
<dbReference type="Gene3D" id="6.10.250.3150">
    <property type="match status" value="1"/>
</dbReference>
<feature type="domain" description="M23ase beta-sheet core" evidence="3">
    <location>
        <begin position="319"/>
        <end position="409"/>
    </location>
</feature>
<feature type="coiled-coil region" evidence="2">
    <location>
        <begin position="180"/>
        <end position="211"/>
    </location>
</feature>
<dbReference type="InterPro" id="IPR016047">
    <property type="entry name" value="M23ase_b-sheet_dom"/>
</dbReference>
<dbReference type="Gene3D" id="2.70.70.10">
    <property type="entry name" value="Glucose Permease (Domain IIA)"/>
    <property type="match status" value="1"/>
</dbReference>
<dbReference type="PANTHER" id="PTHR21666">
    <property type="entry name" value="PEPTIDASE-RELATED"/>
    <property type="match status" value="1"/>
</dbReference>
<protein>
    <recommendedName>
        <fullName evidence="3">M23ase beta-sheet core domain-containing protein</fullName>
    </recommendedName>
</protein>
<feature type="coiled-coil region" evidence="2">
    <location>
        <begin position="43"/>
        <end position="134"/>
    </location>
</feature>
<reference evidence="4" key="1">
    <citation type="journal article" date="2020" name="mSystems">
        <title>Genome- and Community-Level Interaction Insights into Carbon Utilization and Element Cycling Functions of Hydrothermarchaeota in Hydrothermal Sediment.</title>
        <authorList>
            <person name="Zhou Z."/>
            <person name="Liu Y."/>
            <person name="Xu W."/>
            <person name="Pan J."/>
            <person name="Luo Z.H."/>
            <person name="Li M."/>
        </authorList>
    </citation>
    <scope>NUCLEOTIDE SEQUENCE [LARGE SCALE GENOMIC DNA]</scope>
    <source>
        <strain evidence="4">HyVt-76</strain>
    </source>
</reference>
<comment type="caution">
    <text evidence="4">The sequence shown here is derived from an EMBL/GenBank/DDBJ whole genome shotgun (WGS) entry which is preliminary data.</text>
</comment>
<dbReference type="CDD" id="cd12797">
    <property type="entry name" value="M23_peptidase"/>
    <property type="match status" value="1"/>
</dbReference>
<dbReference type="EMBL" id="DRTD01000301">
    <property type="protein sequence ID" value="HHE54931.1"/>
    <property type="molecule type" value="Genomic_DNA"/>
</dbReference>
<dbReference type="AlphaFoldDB" id="A0A7V5H314"/>
<evidence type="ECO:0000259" key="3">
    <source>
        <dbReference type="Pfam" id="PF01551"/>
    </source>
</evidence>